<keyword evidence="3" id="KW-0472">Membrane</keyword>
<name>A0A5K7ZB74_9BACT</name>
<comment type="similarity">
    <text evidence="2">Belongs to the band 7/mec-2 family.</text>
</comment>
<comment type="subcellular location">
    <subcellularLocation>
        <location evidence="1">Membrane</location>
        <topology evidence="1">Single-pass membrane protein</topology>
    </subcellularLocation>
</comment>
<evidence type="ECO:0000259" key="4">
    <source>
        <dbReference type="SMART" id="SM00244"/>
    </source>
</evidence>
<dbReference type="KEGG" id="dwd:DSCW_65130"/>
<evidence type="ECO:0000256" key="2">
    <source>
        <dbReference type="ARBA" id="ARBA00008164"/>
    </source>
</evidence>
<protein>
    <recommendedName>
        <fullName evidence="4">Band 7 domain-containing protein</fullName>
    </recommendedName>
</protein>
<dbReference type="GO" id="GO:0005886">
    <property type="term" value="C:plasma membrane"/>
    <property type="evidence" value="ECO:0007669"/>
    <property type="project" value="InterPro"/>
</dbReference>
<accession>A0A5K7ZB74</accession>
<reference evidence="5 6" key="1">
    <citation type="submission" date="2019-11" db="EMBL/GenBank/DDBJ databases">
        <title>Comparative genomics of hydrocarbon-degrading Desulfosarcina strains.</title>
        <authorList>
            <person name="Watanabe M."/>
            <person name="Kojima H."/>
            <person name="Fukui M."/>
        </authorList>
    </citation>
    <scope>NUCLEOTIDE SEQUENCE [LARGE SCALE GENOMIC DNA]</scope>
    <source>
        <strain evidence="5 6">PP31</strain>
    </source>
</reference>
<feature type="transmembrane region" description="Helical" evidence="3">
    <location>
        <begin position="33"/>
        <end position="54"/>
    </location>
</feature>
<organism evidence="5 6">
    <name type="scientific">Desulfosarcina widdelii</name>
    <dbReference type="NCBI Taxonomy" id="947919"/>
    <lineage>
        <taxon>Bacteria</taxon>
        <taxon>Pseudomonadati</taxon>
        <taxon>Thermodesulfobacteriota</taxon>
        <taxon>Desulfobacteria</taxon>
        <taxon>Desulfobacterales</taxon>
        <taxon>Desulfosarcinaceae</taxon>
        <taxon>Desulfosarcina</taxon>
    </lineage>
</organism>
<dbReference type="Gene3D" id="3.30.479.30">
    <property type="entry name" value="Band 7 domain"/>
    <property type="match status" value="1"/>
</dbReference>
<dbReference type="AlphaFoldDB" id="A0A5K7ZB74"/>
<dbReference type="OrthoDB" id="5490631at2"/>
<evidence type="ECO:0000313" key="5">
    <source>
        <dbReference type="EMBL" id="BBO79096.1"/>
    </source>
</evidence>
<dbReference type="SMART" id="SM00244">
    <property type="entry name" value="PHB"/>
    <property type="match status" value="1"/>
</dbReference>
<feature type="domain" description="Band 7" evidence="4">
    <location>
        <begin position="49"/>
        <end position="231"/>
    </location>
</feature>
<sequence length="365" mass="41345">MEEQSPQEPELIKKIRKRRISIPKFRIPGGGKFKYFVIAAAVLVFAYNLLFVYVKPNEFGIKVVRLGINRGVQQEVYTAGLNLVVPGMQQMYRLPRDVQVLELTDYPKTAADQARKERVAHIQTSDGFFVDVDVSILYRIEDPYLVFTKIGPGSLFEDNGIIPKAEPALKETLGKLTTEDFYNSFMRVDKAREARDRLNEELNPKGIRVEHVLVRYFRYSPEIQKNIEEKKLKDQLVFTNQAAARAAREEAQLKKIVQEGRVVVDVEMEQGRAYVTRKIAEKDLYVRAKKAEADLLVKLAEAEKVRLKNDALKGVGSERMVGLKMADVYKGLDLIVLPSDGSSGVNPLDLDNALKLFDVRKGGAQ</sequence>
<dbReference type="Proteomes" id="UP000427769">
    <property type="component" value="Chromosome"/>
</dbReference>
<dbReference type="Pfam" id="PF01145">
    <property type="entry name" value="Band_7"/>
    <property type="match status" value="1"/>
</dbReference>
<dbReference type="InterPro" id="IPR036013">
    <property type="entry name" value="Band_7/SPFH_dom_sf"/>
</dbReference>
<dbReference type="EMBL" id="AP021875">
    <property type="protein sequence ID" value="BBO79096.1"/>
    <property type="molecule type" value="Genomic_DNA"/>
</dbReference>
<gene>
    <name evidence="5" type="ORF">DSCW_65130</name>
</gene>
<proteinExistence type="inferred from homology"/>
<dbReference type="InterPro" id="IPR043202">
    <property type="entry name" value="Band-7_stomatin-like"/>
</dbReference>
<keyword evidence="6" id="KW-1185">Reference proteome</keyword>
<keyword evidence="3" id="KW-1133">Transmembrane helix</keyword>
<dbReference type="RefSeq" id="WP_155307660.1">
    <property type="nucleotide sequence ID" value="NZ_AP021875.1"/>
</dbReference>
<keyword evidence="3" id="KW-0812">Transmembrane</keyword>
<dbReference type="InterPro" id="IPR001107">
    <property type="entry name" value="Band_7"/>
</dbReference>
<evidence type="ECO:0000313" key="6">
    <source>
        <dbReference type="Proteomes" id="UP000427769"/>
    </source>
</evidence>
<dbReference type="SUPFAM" id="SSF117892">
    <property type="entry name" value="Band 7/SPFH domain"/>
    <property type="match status" value="1"/>
</dbReference>
<evidence type="ECO:0000256" key="3">
    <source>
        <dbReference type="SAM" id="Phobius"/>
    </source>
</evidence>
<dbReference type="PANTHER" id="PTHR10264:SF19">
    <property type="entry name" value="AT06885P-RELATED"/>
    <property type="match status" value="1"/>
</dbReference>
<evidence type="ECO:0000256" key="1">
    <source>
        <dbReference type="ARBA" id="ARBA00004167"/>
    </source>
</evidence>
<dbReference type="PANTHER" id="PTHR10264">
    <property type="entry name" value="BAND 7 PROTEIN-RELATED"/>
    <property type="match status" value="1"/>
</dbReference>